<name>A0A0F9I629_9ZZZZ</name>
<dbReference type="PANTHER" id="PTHR43371">
    <property type="entry name" value="VITAMIN B12-DEPENDENT RIBONUCLEOTIDE REDUCTASE"/>
    <property type="match status" value="1"/>
</dbReference>
<evidence type="ECO:0000256" key="1">
    <source>
        <dbReference type="ARBA" id="ARBA00001922"/>
    </source>
</evidence>
<gene>
    <name evidence="6" type="ORF">LCGC14_1916560</name>
</gene>
<comment type="cofactor">
    <cofactor evidence="1">
        <name>adenosylcob(III)alamin</name>
        <dbReference type="ChEBI" id="CHEBI:18408"/>
    </cofactor>
</comment>
<organism evidence="6">
    <name type="scientific">marine sediment metagenome</name>
    <dbReference type="NCBI Taxonomy" id="412755"/>
    <lineage>
        <taxon>unclassified sequences</taxon>
        <taxon>metagenomes</taxon>
        <taxon>ecological metagenomes</taxon>
    </lineage>
</organism>
<evidence type="ECO:0000256" key="3">
    <source>
        <dbReference type="ARBA" id="ARBA00023002"/>
    </source>
</evidence>
<dbReference type="InterPro" id="IPR000788">
    <property type="entry name" value="RNR_lg_C"/>
</dbReference>
<reference evidence="6" key="1">
    <citation type="journal article" date="2015" name="Nature">
        <title>Complex archaea that bridge the gap between prokaryotes and eukaryotes.</title>
        <authorList>
            <person name="Spang A."/>
            <person name="Saw J.H."/>
            <person name="Jorgensen S.L."/>
            <person name="Zaremba-Niedzwiedzka K."/>
            <person name="Martijn J."/>
            <person name="Lind A.E."/>
            <person name="van Eijk R."/>
            <person name="Schleper C."/>
            <person name="Guy L."/>
            <person name="Ettema T.J."/>
        </authorList>
    </citation>
    <scope>NUCLEOTIDE SEQUENCE</scope>
</reference>
<protein>
    <recommendedName>
        <fullName evidence="5">Ribonucleotide reductase large subunit C-terminal domain-containing protein</fullName>
    </recommendedName>
</protein>
<evidence type="ECO:0000256" key="4">
    <source>
        <dbReference type="ARBA" id="ARBA00023285"/>
    </source>
</evidence>
<evidence type="ECO:0000259" key="5">
    <source>
        <dbReference type="Pfam" id="PF02867"/>
    </source>
</evidence>
<feature type="non-terminal residue" evidence="6">
    <location>
        <position position="528"/>
    </location>
</feature>
<evidence type="ECO:0000256" key="2">
    <source>
        <dbReference type="ARBA" id="ARBA00022628"/>
    </source>
</evidence>
<feature type="domain" description="Ribonucleotide reductase large subunit C-terminal" evidence="5">
    <location>
        <begin position="88"/>
        <end position="527"/>
    </location>
</feature>
<dbReference type="PANTHER" id="PTHR43371:SF1">
    <property type="entry name" value="RIBONUCLEOSIDE-DIPHOSPHATE REDUCTASE"/>
    <property type="match status" value="1"/>
</dbReference>
<keyword evidence="3" id="KW-0560">Oxidoreductase</keyword>
<keyword evidence="2" id="KW-0846">Cobalamin</keyword>
<dbReference type="GO" id="GO:0004748">
    <property type="term" value="F:ribonucleoside-diphosphate reductase activity, thioredoxin disulfide as acceptor"/>
    <property type="evidence" value="ECO:0007669"/>
    <property type="project" value="TreeGrafter"/>
</dbReference>
<dbReference type="InterPro" id="IPR050862">
    <property type="entry name" value="RdRp_reductase_class-2"/>
</dbReference>
<comment type="caution">
    <text evidence="6">The sequence shown here is derived from an EMBL/GenBank/DDBJ whole genome shotgun (WGS) entry which is preliminary data.</text>
</comment>
<dbReference type="SUPFAM" id="SSF51998">
    <property type="entry name" value="PFL-like glycyl radical enzymes"/>
    <property type="match status" value="1"/>
</dbReference>
<dbReference type="EMBL" id="LAZR01020338">
    <property type="protein sequence ID" value="KKL89250.1"/>
    <property type="molecule type" value="Genomic_DNA"/>
</dbReference>
<dbReference type="AlphaFoldDB" id="A0A0F9I629"/>
<sequence length="528" mass="60191">MGRYTANTYFVNSAHKDIARSRYYLKDDTGAVVEQNIFESFTRVNDYIYQNDDKAKRDLAQQLCEDKKIMYAGRPLAQAGTGIKNMFNCFVLGIGDSREEISEAQRIHFHIQAHGGGTGINFSSLRPSGSWCKGANARSSGPEGFITAMGYLSSNIQQGGNRSGANMGILNDKHPGLLTFITKKSRSNWENLRKFAVITDESKFKQWQWVNPYPWQTFNVSVALSDDFMRQAKRQMKKEWKLGWGGVDWPLWDFELLMQDRLPNGETIDTIIPITVCAPDKEIAYHEAQNEVPFRNAENLTLLNGPYHLTAYDWFRKICTNAWEDGCPGIFFEDRARAYHNGEYFNPLDATNPCAEQILPPWSVCCLSSLVLPEFIQEDGEIDWDGLKEAIFTLVRSLNWITLLNETGVDKIDENTQRERRIGLGTIGMHEALIRMSMRGEREYVYSQDSGRAMAKKILKFIKHTAYEASIDMAKEIGPFPAYDFEKFKQSKFIQQLLKERPDLEEELRIHGIANVTILTQAPTGTTG</sequence>
<accession>A0A0F9I629</accession>
<dbReference type="Gene3D" id="3.20.70.20">
    <property type="match status" value="1"/>
</dbReference>
<dbReference type="PRINTS" id="PR01183">
    <property type="entry name" value="RIBORDTASEM1"/>
</dbReference>
<evidence type="ECO:0000313" key="6">
    <source>
        <dbReference type="EMBL" id="KKL89250.1"/>
    </source>
</evidence>
<proteinExistence type="predicted"/>
<dbReference type="GO" id="GO:0031419">
    <property type="term" value="F:cobalamin binding"/>
    <property type="evidence" value="ECO:0007669"/>
    <property type="project" value="UniProtKB-KW"/>
</dbReference>
<dbReference type="Pfam" id="PF02867">
    <property type="entry name" value="Ribonuc_red_lgC"/>
    <property type="match status" value="1"/>
</dbReference>
<keyword evidence="4" id="KW-0170">Cobalt</keyword>